<comment type="pathway">
    <text evidence="1">Bacterial outer membrane biogenesis; LPS O-antigen biosynthesis.</text>
</comment>
<protein>
    <submittedName>
        <fullName evidence="4">dTDP-glucose 4,6-dehydratase</fullName>
    </submittedName>
</protein>
<dbReference type="Proteomes" id="UP000005596">
    <property type="component" value="Unassembled WGS sequence"/>
</dbReference>
<sequence>MQAWYRTYGLPTIITHSSNNYGPYQYPEKLIPLMILNAIEGKTLPIYGDGLQIRDWLFVEDHIDALYNVLMKGNIGKPIILAEIMKSPILM</sequence>
<feature type="domain" description="NAD-dependent epimerase/dehydratase" evidence="3">
    <location>
        <begin position="2"/>
        <end position="73"/>
    </location>
</feature>
<dbReference type="BioCyc" id="HINF375063:G119K-856-MONOMER"/>
<reference evidence="4 5" key="1">
    <citation type="journal article" date="2007" name="Genome Biol.">
        <title>Characterization and modeling of the Haemophilus influenzae core and supragenomes based on the complete genomic sequences of Rd and 12 clinical nontypeable strains.</title>
        <authorList>
            <person name="Hogg J.S."/>
            <person name="Hu F.Z."/>
            <person name="Janto B."/>
            <person name="Boissy R."/>
            <person name="Hayes J."/>
            <person name="Keefe R."/>
            <person name="Post J.C."/>
            <person name="Ehrlich G.D."/>
        </authorList>
    </citation>
    <scope>NUCLEOTIDE SEQUENCE [LARGE SCALE GENOMIC DNA]</scope>
    <source>
        <strain evidence="4 5">22.4-21</strain>
    </source>
</reference>
<dbReference type="InterPro" id="IPR036291">
    <property type="entry name" value="NAD(P)-bd_dom_sf"/>
</dbReference>
<dbReference type="Pfam" id="PF01370">
    <property type="entry name" value="Epimerase"/>
    <property type="match status" value="1"/>
</dbReference>
<dbReference type="PANTHER" id="PTHR43000">
    <property type="entry name" value="DTDP-D-GLUCOSE 4,6-DEHYDRATASE-RELATED"/>
    <property type="match status" value="1"/>
</dbReference>
<evidence type="ECO:0000259" key="3">
    <source>
        <dbReference type="Pfam" id="PF01370"/>
    </source>
</evidence>
<organism evidence="4 5">
    <name type="scientific">Haemophilus influenzae 22.4-21</name>
    <dbReference type="NCBI Taxonomy" id="375063"/>
    <lineage>
        <taxon>Bacteria</taxon>
        <taxon>Pseudomonadati</taxon>
        <taxon>Pseudomonadota</taxon>
        <taxon>Gammaproteobacteria</taxon>
        <taxon>Pasteurellales</taxon>
        <taxon>Pasteurellaceae</taxon>
        <taxon>Haemophilus</taxon>
    </lineage>
</organism>
<proteinExistence type="inferred from homology"/>
<comment type="similarity">
    <text evidence="2">Belongs to the NAD(P)-dependent epimerase/dehydratase family.</text>
</comment>
<dbReference type="AlphaFoldDB" id="A4NX02"/>
<dbReference type="InterPro" id="IPR001509">
    <property type="entry name" value="Epimerase_deHydtase"/>
</dbReference>
<evidence type="ECO:0000313" key="5">
    <source>
        <dbReference type="Proteomes" id="UP000005596"/>
    </source>
</evidence>
<evidence type="ECO:0000313" key="4">
    <source>
        <dbReference type="EMBL" id="EDK14361.1"/>
    </source>
</evidence>
<evidence type="ECO:0000256" key="1">
    <source>
        <dbReference type="ARBA" id="ARBA00005125"/>
    </source>
</evidence>
<accession>A4NX02</accession>
<dbReference type="SUPFAM" id="SSF51735">
    <property type="entry name" value="NAD(P)-binding Rossmann-fold domains"/>
    <property type="match status" value="1"/>
</dbReference>
<evidence type="ECO:0000256" key="2">
    <source>
        <dbReference type="ARBA" id="ARBA00007637"/>
    </source>
</evidence>
<dbReference type="EMBL" id="AAZJ01000003">
    <property type="protein sequence ID" value="EDK14361.1"/>
    <property type="molecule type" value="Genomic_DNA"/>
</dbReference>
<name>A4NX02_HAEIF</name>
<dbReference type="Gene3D" id="3.90.25.10">
    <property type="entry name" value="UDP-galactose 4-epimerase, domain 1"/>
    <property type="match status" value="1"/>
</dbReference>
<gene>
    <name evidence="4" type="ORF">CGSHiR3021_07937</name>
</gene>
<dbReference type="Gene3D" id="3.40.50.720">
    <property type="entry name" value="NAD(P)-binding Rossmann-like Domain"/>
    <property type="match status" value="1"/>
</dbReference>